<feature type="domain" description="FAD-binding FR-type" evidence="5">
    <location>
        <begin position="112"/>
        <end position="210"/>
    </location>
</feature>
<evidence type="ECO:0000313" key="7">
    <source>
        <dbReference type="Proteomes" id="UP000010164"/>
    </source>
</evidence>
<evidence type="ECO:0000259" key="5">
    <source>
        <dbReference type="PROSITE" id="PS51384"/>
    </source>
</evidence>
<comment type="similarity">
    <text evidence="3">Belongs to the Fre/LuxG FAD/NAD(P) flavoprotein oxidoreductase family.</text>
</comment>
<dbReference type="GO" id="GO:0051536">
    <property type="term" value="F:iron-sulfur cluster binding"/>
    <property type="evidence" value="ECO:0007669"/>
    <property type="project" value="InterPro"/>
</dbReference>
<evidence type="ECO:0000256" key="3">
    <source>
        <dbReference type="ARBA" id="ARBA00038177"/>
    </source>
</evidence>
<dbReference type="Pfam" id="PF00111">
    <property type="entry name" value="Fer2"/>
    <property type="match status" value="1"/>
</dbReference>
<comment type="caution">
    <text evidence="6">The sequence shown here is derived from an EMBL/GenBank/DDBJ whole genome shotgun (WGS) entry which is preliminary data.</text>
</comment>
<dbReference type="GO" id="GO:0016491">
    <property type="term" value="F:oxidoreductase activity"/>
    <property type="evidence" value="ECO:0007669"/>
    <property type="project" value="UniProtKB-KW"/>
</dbReference>
<evidence type="ECO:0000259" key="4">
    <source>
        <dbReference type="PROSITE" id="PS51085"/>
    </source>
</evidence>
<dbReference type="Proteomes" id="UP000010164">
    <property type="component" value="Unassembled WGS sequence"/>
</dbReference>
<evidence type="ECO:0000256" key="2">
    <source>
        <dbReference type="ARBA" id="ARBA00023223"/>
    </source>
</evidence>
<dbReference type="STRING" id="1177179.A11A3_03804"/>
<dbReference type="PRINTS" id="PR00410">
    <property type="entry name" value="PHEHYDRXLASE"/>
</dbReference>
<keyword evidence="2" id="KW-0455">Luminescence</keyword>
<dbReference type="PANTHER" id="PTHR47354">
    <property type="entry name" value="NADH OXIDOREDUCTASE HCR"/>
    <property type="match status" value="1"/>
</dbReference>
<dbReference type="InterPro" id="IPR039261">
    <property type="entry name" value="FNR_nucleotide-bd"/>
</dbReference>
<dbReference type="InterPro" id="IPR017938">
    <property type="entry name" value="Riboflavin_synthase-like_b-brl"/>
</dbReference>
<dbReference type="InterPro" id="IPR012675">
    <property type="entry name" value="Beta-grasp_dom_sf"/>
</dbReference>
<gene>
    <name evidence="6" type="ORF">A11A3_03804</name>
</gene>
<dbReference type="PATRIC" id="fig|1177179.3.peg.759"/>
<dbReference type="Gene3D" id="3.10.20.30">
    <property type="match status" value="1"/>
</dbReference>
<accession>L0WEL6</accession>
<name>L0WEL6_9GAMM</name>
<dbReference type="Pfam" id="PF00175">
    <property type="entry name" value="NAD_binding_1"/>
    <property type="match status" value="1"/>
</dbReference>
<dbReference type="Gene3D" id="3.40.50.80">
    <property type="entry name" value="Nucleotide-binding domain of ferredoxin-NADP reductase (FNR) module"/>
    <property type="match status" value="1"/>
</dbReference>
<reference evidence="6 7" key="1">
    <citation type="journal article" date="2012" name="J. Bacteriol.">
        <title>Genome Sequence of the Alkane-Degrading Bacterium Alcanivorax hongdengensis Type Strain A-11-3.</title>
        <authorList>
            <person name="Lai Q."/>
            <person name="Shao Z."/>
        </authorList>
    </citation>
    <scope>NUCLEOTIDE SEQUENCE [LARGE SCALE GENOMIC DNA]</scope>
    <source>
        <strain evidence="6 7">A-11-3</strain>
    </source>
</reference>
<dbReference type="AlphaFoldDB" id="L0WEL6"/>
<dbReference type="PROSITE" id="PS51384">
    <property type="entry name" value="FAD_FR"/>
    <property type="match status" value="1"/>
</dbReference>
<dbReference type="CDD" id="cd00207">
    <property type="entry name" value="fer2"/>
    <property type="match status" value="1"/>
</dbReference>
<dbReference type="InterPro" id="IPR001433">
    <property type="entry name" value="OxRdtase_FAD/NAD-bd"/>
</dbReference>
<dbReference type="PROSITE" id="PS51085">
    <property type="entry name" value="2FE2S_FER_2"/>
    <property type="match status" value="1"/>
</dbReference>
<evidence type="ECO:0000313" key="6">
    <source>
        <dbReference type="EMBL" id="EKF75451.1"/>
    </source>
</evidence>
<organism evidence="6 7">
    <name type="scientific">Alcanivorax hongdengensis A-11-3</name>
    <dbReference type="NCBI Taxonomy" id="1177179"/>
    <lineage>
        <taxon>Bacteria</taxon>
        <taxon>Pseudomonadati</taxon>
        <taxon>Pseudomonadota</taxon>
        <taxon>Gammaproteobacteria</taxon>
        <taxon>Oceanospirillales</taxon>
        <taxon>Alcanivoracaceae</taxon>
        <taxon>Alcanivorax</taxon>
    </lineage>
</organism>
<proteinExistence type="inferred from homology"/>
<dbReference type="PANTHER" id="PTHR47354:SF7">
    <property type="entry name" value="NAD(P)H-FLAVIN REDUCTASE"/>
    <property type="match status" value="1"/>
</dbReference>
<dbReference type="InterPro" id="IPR050415">
    <property type="entry name" value="MRET"/>
</dbReference>
<sequence length="345" mass="37863">MDFVIHVPLSIYQNVSRTYTITVNGKASFPCRTDQTIVDAGQQAGFGFPVACRNGVCLRCQGRLLSGDVRQKSHTLHAGEAGSDEVLYCVAVPLSDCEIDVPEVTAPGELPVHNVHCQVDSIDPLNHDVSRVWLRLPAGKRIGWHAGQYLMLNIDGEAYPFSIANHCADRRLELHIRHGDDNSAARDIMAHLQQSPGVDVTLPAGLRFIDGPPQQPVWFICGSTGFAPVKAMIERLIELGFEQPVRLFWGARTPQDLYLPDLPAQWQGALADFHYTTALSDIRHPDHAEGLVHEAAIEALREPALPLFFLGGSPPMAWAVFDALVAEGVPASNIHCDVFDYAPRD</sequence>
<evidence type="ECO:0000256" key="1">
    <source>
        <dbReference type="ARBA" id="ARBA00023002"/>
    </source>
</evidence>
<keyword evidence="1" id="KW-0560">Oxidoreductase</keyword>
<feature type="domain" description="2Fe-2S ferredoxin-type" evidence="4">
    <location>
        <begin position="17"/>
        <end position="105"/>
    </location>
</feature>
<dbReference type="eggNOG" id="COG1018">
    <property type="taxonomic scope" value="Bacteria"/>
</dbReference>
<dbReference type="SUPFAM" id="SSF52343">
    <property type="entry name" value="Ferredoxin reductase-like, C-terminal NADP-linked domain"/>
    <property type="match status" value="1"/>
</dbReference>
<dbReference type="CDD" id="cd06189">
    <property type="entry name" value="flavin_oxioreductase"/>
    <property type="match status" value="1"/>
</dbReference>
<dbReference type="Gene3D" id="2.40.30.10">
    <property type="entry name" value="Translation factors"/>
    <property type="match status" value="1"/>
</dbReference>
<keyword evidence="7" id="KW-1185">Reference proteome</keyword>
<dbReference type="EMBL" id="AMRJ01000003">
    <property type="protein sequence ID" value="EKF75451.1"/>
    <property type="molecule type" value="Genomic_DNA"/>
</dbReference>
<dbReference type="InterPro" id="IPR001041">
    <property type="entry name" value="2Fe-2S_ferredoxin-type"/>
</dbReference>
<dbReference type="eggNOG" id="COG0543">
    <property type="taxonomic scope" value="Bacteria"/>
</dbReference>
<dbReference type="InterPro" id="IPR017927">
    <property type="entry name" value="FAD-bd_FR_type"/>
</dbReference>
<dbReference type="SUPFAM" id="SSF63380">
    <property type="entry name" value="Riboflavin synthase domain-like"/>
    <property type="match status" value="1"/>
</dbReference>
<protein>
    <submittedName>
        <fullName evidence="6">(Fe-S)-binding protein</fullName>
    </submittedName>
</protein>
<dbReference type="GO" id="GO:0008218">
    <property type="term" value="P:bioluminescence"/>
    <property type="evidence" value="ECO:0007669"/>
    <property type="project" value="UniProtKB-KW"/>
</dbReference>
<dbReference type="SUPFAM" id="SSF54292">
    <property type="entry name" value="2Fe-2S ferredoxin-like"/>
    <property type="match status" value="1"/>
</dbReference>
<dbReference type="InterPro" id="IPR036010">
    <property type="entry name" value="2Fe-2S_ferredoxin-like_sf"/>
</dbReference>